<dbReference type="AlphaFoldDB" id="A0AAX2J410"/>
<keyword evidence="1" id="KW-1133">Transmembrane helix</keyword>
<keyword evidence="1" id="KW-0472">Membrane</keyword>
<feature type="transmembrane region" description="Helical" evidence="1">
    <location>
        <begin position="7"/>
        <end position="24"/>
    </location>
</feature>
<proteinExistence type="predicted"/>
<accession>A0AAX2J410</accession>
<dbReference type="Proteomes" id="UP000248598">
    <property type="component" value="Chromosome 1"/>
</dbReference>
<gene>
    <name evidence="2" type="ORF">NCTC10529_01021</name>
</gene>
<evidence type="ECO:0000313" key="3">
    <source>
        <dbReference type="Proteomes" id="UP000248598"/>
    </source>
</evidence>
<organism evidence="2 3">
    <name type="scientific">Kingella kingae</name>
    <dbReference type="NCBI Taxonomy" id="504"/>
    <lineage>
        <taxon>Bacteria</taxon>
        <taxon>Pseudomonadati</taxon>
        <taxon>Pseudomonadota</taxon>
        <taxon>Betaproteobacteria</taxon>
        <taxon>Neisseriales</taxon>
        <taxon>Neisseriaceae</taxon>
        <taxon>Kingella</taxon>
    </lineage>
</organism>
<feature type="transmembrane region" description="Helical" evidence="1">
    <location>
        <begin position="44"/>
        <end position="62"/>
    </location>
</feature>
<name>A0AAX2J410_KINKI</name>
<keyword evidence="1" id="KW-0812">Transmembrane</keyword>
<evidence type="ECO:0000313" key="2">
    <source>
        <dbReference type="EMBL" id="SQH24827.1"/>
    </source>
</evidence>
<sequence length="65" mass="7914">MKFRNKDIVLWLIFTIAINFFPNTEYNPTGTGQYWYVDDPLHTYARTILPCIMLILLIYNRWKEK</sequence>
<dbReference type="EMBL" id="LS483426">
    <property type="protein sequence ID" value="SQH24827.1"/>
    <property type="molecule type" value="Genomic_DNA"/>
</dbReference>
<evidence type="ECO:0000256" key="1">
    <source>
        <dbReference type="SAM" id="Phobius"/>
    </source>
</evidence>
<reference evidence="2 3" key="1">
    <citation type="submission" date="2018-06" db="EMBL/GenBank/DDBJ databases">
        <authorList>
            <consortium name="Pathogen Informatics"/>
            <person name="Doyle S."/>
        </authorList>
    </citation>
    <scope>NUCLEOTIDE SEQUENCE [LARGE SCALE GENOMIC DNA]</scope>
    <source>
        <strain evidence="2 3">NCTC10529</strain>
    </source>
</reference>
<protein>
    <submittedName>
        <fullName evidence="2">Uncharacterized protein</fullName>
    </submittedName>
</protein>